<dbReference type="Proteomes" id="UP000319712">
    <property type="component" value="Unassembled WGS sequence"/>
</dbReference>
<evidence type="ECO:0000313" key="7">
    <source>
        <dbReference type="EMBL" id="SMO83587.1"/>
    </source>
</evidence>
<dbReference type="InterPro" id="IPR006076">
    <property type="entry name" value="FAD-dep_OxRdtase"/>
</dbReference>
<evidence type="ECO:0000259" key="6">
    <source>
        <dbReference type="Pfam" id="PF01266"/>
    </source>
</evidence>
<gene>
    <name evidence="7" type="ORF">SAMN06264867_11112</name>
</gene>
<dbReference type="OrthoDB" id="2001at2157"/>
<sequence length="386" mass="40308">MYDAVVVGGGIVGSSVGYHLARAGVETLLVDRCDPGRATTAGAGIVSPGTSSRTADDDWFAFGTAAGDYYSELVDRLEADGVDDTSYAEVGLIAAAIDDDELGPYEEATARIEARRDELPDIEEIDPAAATDRVPALAEPQRAFHVPDAARVNGETFARALREAGRTHGLETTERDVTSIRTEGGRESRLPDGRDARVTGVETADGSRIEADRVVVAGGAWSPAFGDDLGVEIPVEPKRGQIVHLDLPDAETGSWPVLKGFRHHYIVPWPDGRLVAGATRETGSGFDPRVTAAGLEEVLGEALRVAPGLADATVIEHRVGLRPVSADGVPILGAVPGVEGAHLATGHGATGLTLGPYSGKVVADRITDQKSVPDAVSVARFADGSR</sequence>
<dbReference type="RefSeq" id="WP_142987470.1">
    <property type="nucleotide sequence ID" value="NZ_FXTD01000011.1"/>
</dbReference>
<dbReference type="GO" id="GO:0016491">
    <property type="term" value="F:oxidoreductase activity"/>
    <property type="evidence" value="ECO:0007669"/>
    <property type="project" value="UniProtKB-KW"/>
</dbReference>
<evidence type="ECO:0000313" key="8">
    <source>
        <dbReference type="Proteomes" id="UP000319712"/>
    </source>
</evidence>
<protein>
    <submittedName>
        <fullName evidence="7">D-amino-acid dehydrogenase</fullName>
    </submittedName>
</protein>
<evidence type="ECO:0000256" key="1">
    <source>
        <dbReference type="ARBA" id="ARBA00001974"/>
    </source>
</evidence>
<reference evidence="7 8" key="1">
    <citation type="submission" date="2017-05" db="EMBL/GenBank/DDBJ databases">
        <authorList>
            <person name="Varghese N."/>
            <person name="Submissions S."/>
        </authorList>
    </citation>
    <scope>NUCLEOTIDE SEQUENCE [LARGE SCALE GENOMIC DNA]</scope>
    <source>
        <strain evidence="7 8">DSM 19504</strain>
    </source>
</reference>
<evidence type="ECO:0000256" key="3">
    <source>
        <dbReference type="ARBA" id="ARBA00022630"/>
    </source>
</evidence>
<dbReference type="Gene3D" id="3.50.50.60">
    <property type="entry name" value="FAD/NAD(P)-binding domain"/>
    <property type="match status" value="1"/>
</dbReference>
<evidence type="ECO:0000256" key="2">
    <source>
        <dbReference type="ARBA" id="ARBA00009410"/>
    </source>
</evidence>
<keyword evidence="3" id="KW-0285">Flavoprotein</keyword>
<dbReference type="SUPFAM" id="SSF51905">
    <property type="entry name" value="FAD/NAD(P)-binding domain"/>
    <property type="match status" value="1"/>
</dbReference>
<dbReference type="PANTHER" id="PTHR13847:SF286">
    <property type="entry name" value="D-AMINO ACID DEHYDROGENASE"/>
    <property type="match status" value="1"/>
</dbReference>
<organism evidence="7 8">
    <name type="scientific">Halorubrum cibi</name>
    <dbReference type="NCBI Taxonomy" id="413815"/>
    <lineage>
        <taxon>Archaea</taxon>
        <taxon>Methanobacteriati</taxon>
        <taxon>Methanobacteriota</taxon>
        <taxon>Stenosarchaea group</taxon>
        <taxon>Halobacteria</taxon>
        <taxon>Halobacteriales</taxon>
        <taxon>Haloferacaceae</taxon>
        <taxon>Halorubrum</taxon>
    </lineage>
</organism>
<dbReference type="AlphaFoldDB" id="A0A521EI35"/>
<comment type="similarity">
    <text evidence="2">Belongs to the DadA oxidoreductase family.</text>
</comment>
<keyword evidence="8" id="KW-1185">Reference proteome</keyword>
<proteinExistence type="inferred from homology"/>
<accession>A0A521EI35</accession>
<dbReference type="Pfam" id="PF01266">
    <property type="entry name" value="DAO"/>
    <property type="match status" value="1"/>
</dbReference>
<dbReference type="GO" id="GO:0005737">
    <property type="term" value="C:cytoplasm"/>
    <property type="evidence" value="ECO:0007669"/>
    <property type="project" value="TreeGrafter"/>
</dbReference>
<evidence type="ECO:0000256" key="4">
    <source>
        <dbReference type="ARBA" id="ARBA00023002"/>
    </source>
</evidence>
<comment type="cofactor">
    <cofactor evidence="1">
        <name>FAD</name>
        <dbReference type="ChEBI" id="CHEBI:57692"/>
    </cofactor>
</comment>
<name>A0A521EI35_9EURY</name>
<feature type="region of interest" description="Disordered" evidence="5">
    <location>
        <begin position="171"/>
        <end position="193"/>
    </location>
</feature>
<dbReference type="PANTHER" id="PTHR13847">
    <property type="entry name" value="SARCOSINE DEHYDROGENASE-RELATED"/>
    <property type="match status" value="1"/>
</dbReference>
<dbReference type="SUPFAM" id="SSF54373">
    <property type="entry name" value="FAD-linked reductases, C-terminal domain"/>
    <property type="match status" value="1"/>
</dbReference>
<keyword evidence="4" id="KW-0560">Oxidoreductase</keyword>
<dbReference type="EMBL" id="FXTD01000011">
    <property type="protein sequence ID" value="SMO83587.1"/>
    <property type="molecule type" value="Genomic_DNA"/>
</dbReference>
<dbReference type="Gene3D" id="3.30.9.10">
    <property type="entry name" value="D-Amino Acid Oxidase, subunit A, domain 2"/>
    <property type="match status" value="1"/>
</dbReference>
<evidence type="ECO:0000256" key="5">
    <source>
        <dbReference type="SAM" id="MobiDB-lite"/>
    </source>
</evidence>
<feature type="domain" description="FAD dependent oxidoreductase" evidence="6">
    <location>
        <begin position="3"/>
        <end position="365"/>
    </location>
</feature>
<dbReference type="InterPro" id="IPR036188">
    <property type="entry name" value="FAD/NAD-bd_sf"/>
</dbReference>